<accession>A0A0M3JBV3</accession>
<evidence type="ECO:0000313" key="1">
    <source>
        <dbReference type="EMBL" id="VDK24674.1"/>
    </source>
</evidence>
<organism evidence="3">
    <name type="scientific">Anisakis simplex</name>
    <name type="common">Herring worm</name>
    <dbReference type="NCBI Taxonomy" id="6269"/>
    <lineage>
        <taxon>Eukaryota</taxon>
        <taxon>Metazoa</taxon>
        <taxon>Ecdysozoa</taxon>
        <taxon>Nematoda</taxon>
        <taxon>Chromadorea</taxon>
        <taxon>Rhabditida</taxon>
        <taxon>Spirurina</taxon>
        <taxon>Ascaridomorpha</taxon>
        <taxon>Ascaridoidea</taxon>
        <taxon>Anisakidae</taxon>
        <taxon>Anisakis</taxon>
        <taxon>Anisakis simplex complex</taxon>
    </lineage>
</organism>
<evidence type="ECO:0000313" key="2">
    <source>
        <dbReference type="Proteomes" id="UP000267096"/>
    </source>
</evidence>
<dbReference type="Proteomes" id="UP000267096">
    <property type="component" value="Unassembled WGS sequence"/>
</dbReference>
<dbReference type="AlphaFoldDB" id="A0A0M3JBV3"/>
<dbReference type="WBParaSite" id="ASIM_0000508101-mRNA-1">
    <property type="protein sequence ID" value="ASIM_0000508101-mRNA-1"/>
    <property type="gene ID" value="ASIM_0000508101"/>
</dbReference>
<protein>
    <submittedName>
        <fullName evidence="3">Ig-like domain-containing protein</fullName>
    </submittedName>
</protein>
<evidence type="ECO:0000313" key="3">
    <source>
        <dbReference type="WBParaSite" id="ASIM_0000508101-mRNA-1"/>
    </source>
</evidence>
<dbReference type="InterPro" id="IPR013783">
    <property type="entry name" value="Ig-like_fold"/>
</dbReference>
<gene>
    <name evidence="1" type="ORF">ASIM_LOCUS4886</name>
</gene>
<sequence length="94" mass="10787">MESIFILHSIWMRKHMNMSACGRQPHPTFLEPLMANVTALKGQDVEFRCKVNNLGKHMVSRFIHSSLADLNIVDPCDFLREISNEFKETILANA</sequence>
<dbReference type="Gene3D" id="2.60.40.10">
    <property type="entry name" value="Immunoglobulins"/>
    <property type="match status" value="1"/>
</dbReference>
<reference evidence="1 2" key="2">
    <citation type="submission" date="2018-11" db="EMBL/GenBank/DDBJ databases">
        <authorList>
            <consortium name="Pathogen Informatics"/>
        </authorList>
    </citation>
    <scope>NUCLEOTIDE SEQUENCE [LARGE SCALE GENOMIC DNA]</scope>
</reference>
<dbReference type="EMBL" id="UYRR01009052">
    <property type="protein sequence ID" value="VDK24674.1"/>
    <property type="molecule type" value="Genomic_DNA"/>
</dbReference>
<name>A0A0M3JBV3_ANISI</name>
<proteinExistence type="predicted"/>
<keyword evidence="2" id="KW-1185">Reference proteome</keyword>
<reference evidence="3" key="1">
    <citation type="submission" date="2017-02" db="UniProtKB">
        <authorList>
            <consortium name="WormBaseParasite"/>
        </authorList>
    </citation>
    <scope>IDENTIFICATION</scope>
</reference>
<dbReference type="OrthoDB" id="10012075at2759"/>